<feature type="domain" description="Rab-GAP TBC" evidence="2">
    <location>
        <begin position="99"/>
        <end position="362"/>
    </location>
</feature>
<name>A0AAQ4R886_GASAC</name>
<feature type="compositionally biased region" description="Basic and acidic residues" evidence="1">
    <location>
        <begin position="559"/>
        <end position="577"/>
    </location>
</feature>
<dbReference type="Pfam" id="PF00566">
    <property type="entry name" value="RabGAP-TBC"/>
    <property type="match status" value="2"/>
</dbReference>
<keyword evidence="4" id="KW-1185">Reference proteome</keyword>
<dbReference type="GO" id="GO:0031267">
    <property type="term" value="F:small GTPase binding"/>
    <property type="evidence" value="ECO:0007669"/>
    <property type="project" value="TreeGrafter"/>
</dbReference>
<reference evidence="3 4" key="1">
    <citation type="journal article" date="2021" name="G3 (Bethesda)">
        <title>Improved contiguity of the threespine stickleback genome using long-read sequencing.</title>
        <authorList>
            <person name="Nath S."/>
            <person name="Shaw D.E."/>
            <person name="White M.A."/>
        </authorList>
    </citation>
    <scope>NUCLEOTIDE SEQUENCE [LARGE SCALE GENOMIC DNA]</scope>
    <source>
        <strain evidence="3 4">Lake Benthic</strain>
    </source>
</reference>
<evidence type="ECO:0000313" key="3">
    <source>
        <dbReference type="Ensembl" id="ENSGACP00000059894.1"/>
    </source>
</evidence>
<reference evidence="3" key="2">
    <citation type="submission" date="2025-08" db="UniProtKB">
        <authorList>
            <consortium name="Ensembl"/>
        </authorList>
    </citation>
    <scope>IDENTIFICATION</scope>
</reference>
<sequence length="936" mass="104098">MTSDQEAAVKLDQERAEIVAKYDKGKEATVEPWEDTNYHLYKVVDRFGFVQKNDLPSYDSVEEKQKHVEVERTSKWLKMLKSWDKYKNSEKLVRRVYKGIPLQLRGEVWCLLLDVPKIKEEKKDFYEKLKARARGVSPDIRQIDLDVNRTYRDHVMFMHRYDVKQQALFHVLTAYSMYNTVRLLLAPFGLLPFALNHGPVASCNRGACVCALAGGGLLPGHESDHGSAAHLHERGGRLLGSGQAAVWAEARHARLLHPRLPKADALPGAPRPPPQEDDAQTEAAPGEQQPVTPVTRTASALSLVAPHRYDVQRVAVSVSVLLQDNQEVLTSLYTMKWFFQCFLDRTPFTLTLRIWDIYILEGERVLPTMSYTILKLHKKHLMKLSMEELVEFLQVTLSKNFFFEDDFVVEQLQASMAELRRAKLELPVAGKDDELPKKPLGQLPPERVAANHVANGQSHAEPAEPPRDPSPRPERQRGSRPPSRSRRDSLDKSIRHHKVDKRDVRSRGSGEIPDEQRKQSAAATPERAATSPLAPTPTPQLIVGDRPKPQSHAAAASSSRREITPRWFKPSETRLEAVKAAGRDVQLSRAASPAPSSPEDGALPNSRPPSKGFVADSNRGSNASQYDNVPGVPEPEFEILELDGPPARMRPPRGEPPFGASSLHQGSPALDGSVAYAASGPRVANQQPLPPAFSHNSPGGVHASFQGSQSRYNTPPQQHSPGRATTEVPILHPAYSVSLDHRGEERLYAPPPRFTPPSSAVYGERAYATTQRRSHSPQKALANNSYATYRRQPLLPSSDRNARPPPEHPLMADPRGRPAPIYLQQPAYAPADYAFEAHQRGEALPHYLPDSGSRRSAWAPEEAAAPPLLSPGGVPRSPSFQQAQMSPVPEFSFPPNPDDLLGYRTQFQKQQLPPLFGGPHYRHAQQAFAMQESMLL</sequence>
<feature type="compositionally biased region" description="Polar residues" evidence="1">
    <location>
        <begin position="618"/>
        <end position="627"/>
    </location>
</feature>
<dbReference type="PROSITE" id="PS50086">
    <property type="entry name" value="TBC_RABGAP"/>
    <property type="match status" value="1"/>
</dbReference>
<feature type="region of interest" description="Disordered" evidence="1">
    <location>
        <begin position="262"/>
        <end position="292"/>
    </location>
</feature>
<feature type="compositionally biased region" description="Polar residues" evidence="1">
    <location>
        <begin position="705"/>
        <end position="720"/>
    </location>
</feature>
<dbReference type="InterPro" id="IPR000195">
    <property type="entry name" value="Rab-GAP-TBC_dom"/>
</dbReference>
<dbReference type="FunFam" id="1.10.472.80:FF:000019">
    <property type="entry name" value="USP6 N-terminal like"/>
    <property type="match status" value="1"/>
</dbReference>
<dbReference type="InterPro" id="IPR035969">
    <property type="entry name" value="Rab-GAP_TBC_sf"/>
</dbReference>
<dbReference type="GO" id="GO:0005096">
    <property type="term" value="F:GTPase activator activity"/>
    <property type="evidence" value="ECO:0007669"/>
    <property type="project" value="TreeGrafter"/>
</dbReference>
<dbReference type="Gene3D" id="1.10.8.270">
    <property type="entry name" value="putative rabgap domain of human tbc1 domain family member 14 like domains"/>
    <property type="match status" value="1"/>
</dbReference>
<evidence type="ECO:0000313" key="4">
    <source>
        <dbReference type="Proteomes" id="UP000007635"/>
    </source>
</evidence>
<feature type="region of interest" description="Disordered" evidence="1">
    <location>
        <begin position="741"/>
        <end position="760"/>
    </location>
</feature>
<dbReference type="PANTHER" id="PTHR47219">
    <property type="entry name" value="RAB GTPASE-ACTIVATING PROTEIN 1-LIKE"/>
    <property type="match status" value="1"/>
</dbReference>
<dbReference type="AlphaFoldDB" id="A0AAQ4R886"/>
<organism evidence="3 4">
    <name type="scientific">Gasterosteus aculeatus aculeatus</name>
    <name type="common">three-spined stickleback</name>
    <dbReference type="NCBI Taxonomy" id="481459"/>
    <lineage>
        <taxon>Eukaryota</taxon>
        <taxon>Metazoa</taxon>
        <taxon>Chordata</taxon>
        <taxon>Craniata</taxon>
        <taxon>Vertebrata</taxon>
        <taxon>Euteleostomi</taxon>
        <taxon>Actinopterygii</taxon>
        <taxon>Neopterygii</taxon>
        <taxon>Teleostei</taxon>
        <taxon>Neoteleostei</taxon>
        <taxon>Acanthomorphata</taxon>
        <taxon>Eupercaria</taxon>
        <taxon>Perciformes</taxon>
        <taxon>Cottioidei</taxon>
        <taxon>Gasterosteales</taxon>
        <taxon>Gasterosteidae</taxon>
        <taxon>Gasterosteus</taxon>
    </lineage>
</organism>
<dbReference type="InterPro" id="IPR050302">
    <property type="entry name" value="Rab_GAP_TBC_domain"/>
</dbReference>
<dbReference type="FunFam" id="1.10.10.750:FF:000001">
    <property type="entry name" value="TBC1 domain family member 10A"/>
    <property type="match status" value="1"/>
</dbReference>
<accession>A0AAQ4R886</accession>
<feature type="compositionally biased region" description="Basic and acidic residues" evidence="1">
    <location>
        <begin position="461"/>
        <end position="477"/>
    </location>
</feature>
<feature type="region of interest" description="Disordered" evidence="1">
    <location>
        <begin position="844"/>
        <end position="899"/>
    </location>
</feature>
<dbReference type="Proteomes" id="UP000007635">
    <property type="component" value="Chromosome IV"/>
</dbReference>
<dbReference type="Gene3D" id="1.10.472.80">
    <property type="entry name" value="Ypt/Rab-GAP domain of gyp1p, domain 3"/>
    <property type="match status" value="1"/>
</dbReference>
<dbReference type="Gene3D" id="1.10.10.750">
    <property type="entry name" value="Ypt/Rab-GAP domain of gyp1p, domain 1"/>
    <property type="match status" value="1"/>
</dbReference>
<feature type="compositionally biased region" description="Basic and acidic residues" evidence="1">
    <location>
        <begin position="500"/>
        <end position="518"/>
    </location>
</feature>
<dbReference type="Ensembl" id="ENSGACT00000082126.1">
    <property type="protein sequence ID" value="ENSGACP00000059894.1"/>
    <property type="gene ID" value="ENSGACG00000001122.2"/>
</dbReference>
<dbReference type="SUPFAM" id="SSF47923">
    <property type="entry name" value="Ypt/Rab-GAP domain of gyp1p"/>
    <property type="match status" value="2"/>
</dbReference>
<dbReference type="GeneTree" id="ENSGT00940000156715"/>
<feature type="region of interest" description="Disordered" evidence="1">
    <location>
        <begin position="454"/>
        <end position="727"/>
    </location>
</feature>
<reference evidence="3" key="3">
    <citation type="submission" date="2025-09" db="UniProtKB">
        <authorList>
            <consortium name="Ensembl"/>
        </authorList>
    </citation>
    <scope>IDENTIFICATION</scope>
</reference>
<evidence type="ECO:0000259" key="2">
    <source>
        <dbReference type="PROSITE" id="PS50086"/>
    </source>
</evidence>
<evidence type="ECO:0000256" key="1">
    <source>
        <dbReference type="SAM" id="MobiDB-lite"/>
    </source>
</evidence>
<proteinExistence type="predicted"/>
<dbReference type="PANTHER" id="PTHR47219:SF19">
    <property type="entry name" value="USP6 N-TERMINAL-LIKE PROTEIN ISOFORM X1"/>
    <property type="match status" value="1"/>
</dbReference>
<protein>
    <submittedName>
        <fullName evidence="3">USP6 N-terminal like</fullName>
    </submittedName>
</protein>
<dbReference type="SMART" id="SM00164">
    <property type="entry name" value="TBC"/>
    <property type="match status" value="1"/>
</dbReference>
<feature type="compositionally biased region" description="Low complexity" evidence="1">
    <location>
        <begin position="856"/>
        <end position="875"/>
    </location>
</feature>
<feature type="region of interest" description="Disordered" evidence="1">
    <location>
        <begin position="766"/>
        <end position="816"/>
    </location>
</feature>